<keyword evidence="2" id="KW-1185">Reference proteome</keyword>
<organism evidence="1 2">
    <name type="scientific">Fibroporia radiculosa</name>
    <dbReference type="NCBI Taxonomy" id="599839"/>
    <lineage>
        <taxon>Eukaryota</taxon>
        <taxon>Fungi</taxon>
        <taxon>Dikarya</taxon>
        <taxon>Basidiomycota</taxon>
        <taxon>Agaricomycotina</taxon>
        <taxon>Agaricomycetes</taxon>
        <taxon>Polyporales</taxon>
        <taxon>Fibroporiaceae</taxon>
        <taxon>Fibroporia</taxon>
    </lineage>
</organism>
<dbReference type="InParanoid" id="J4IAJ0"/>
<gene>
    <name evidence="1" type="ORF">FIBRA_05111</name>
</gene>
<proteinExistence type="predicted"/>
<evidence type="ECO:0008006" key="3">
    <source>
        <dbReference type="Google" id="ProtNLM"/>
    </source>
</evidence>
<dbReference type="EMBL" id="HE797096">
    <property type="protein sequence ID" value="CCM02996.1"/>
    <property type="molecule type" value="Genomic_DNA"/>
</dbReference>
<evidence type="ECO:0000313" key="2">
    <source>
        <dbReference type="Proteomes" id="UP000006352"/>
    </source>
</evidence>
<dbReference type="OrthoDB" id="2769405at2759"/>
<sequence>MHHCLEVDDIFAVVVNYAYESRLIYDAAEGISVQQSQLARHFDTGTVLALALTCRSFTDTALNRLWHSSLGIDRVLQTLPADAWRKESTTVHITRPLTIADWERFDYYGGKIRVFKFDSRRIQDQRKDSFGRSLNRGYHHLFTERPKPLLFSQLRDLTWLGVGDTGLAPLFVGQQLESLNLTLAVSQRADQGNTFTPEDLKFVLDTQPRLKFLFLYSQMIGMLVSPNLVLNVIHSSSDLCIVRVDMKLSSNDLIHIALMPSLVEFHFVADSNDDLAPLLTRDQPLFPSLRVISLGHLHVYCGADVSSCAALLDRIHSSVLQDVSLEATGTSSSAMRRKLLSSMHKRYSALRKLHVVGIRTAPVRLPLKQDAFGDDELVPLLSLTSLTHLQLSFICQYDLGDLMMLRIADGWPGLQSLKIGTVHGWEKRSRVTLHGLIGLIKSCPQLRELALPIDISQISLDLEHDELPQNHHITTIDLMDSAIVMEDENILDRSARCFVVLFPELRLIRSSRPRWQLSWHGNSTGGNMAQVCWVAIADKIVARCPTRRLAVTTQYFSSLSY</sequence>
<dbReference type="AlphaFoldDB" id="J4IAJ0"/>
<evidence type="ECO:0000313" key="1">
    <source>
        <dbReference type="EMBL" id="CCM02996.1"/>
    </source>
</evidence>
<protein>
    <recommendedName>
        <fullName evidence="3">F-box domain-containing protein</fullName>
    </recommendedName>
</protein>
<dbReference type="HOGENOM" id="CLU_557811_0_0_1"/>
<dbReference type="GeneID" id="24097907"/>
<accession>J4IAJ0</accession>
<dbReference type="SUPFAM" id="SSF52047">
    <property type="entry name" value="RNI-like"/>
    <property type="match status" value="1"/>
</dbReference>
<dbReference type="InterPro" id="IPR032675">
    <property type="entry name" value="LRR_dom_sf"/>
</dbReference>
<dbReference type="STRING" id="599839.J4IAJ0"/>
<dbReference type="RefSeq" id="XP_012182279.1">
    <property type="nucleotide sequence ID" value="XM_012326889.1"/>
</dbReference>
<reference evidence="1 2" key="1">
    <citation type="journal article" date="2012" name="Appl. Environ. Microbiol.">
        <title>Short-read sequencing for genomic analysis of the brown rot fungus Fibroporia radiculosa.</title>
        <authorList>
            <person name="Tang J.D."/>
            <person name="Perkins A.D."/>
            <person name="Sonstegard T.S."/>
            <person name="Schroeder S.G."/>
            <person name="Burgess S.C."/>
            <person name="Diehl S.V."/>
        </authorList>
    </citation>
    <scope>NUCLEOTIDE SEQUENCE [LARGE SCALE GENOMIC DNA]</scope>
    <source>
        <strain evidence="1 2">TFFH 294</strain>
    </source>
</reference>
<dbReference type="Gene3D" id="3.80.10.10">
    <property type="entry name" value="Ribonuclease Inhibitor"/>
    <property type="match status" value="1"/>
</dbReference>
<dbReference type="Proteomes" id="UP000006352">
    <property type="component" value="Unassembled WGS sequence"/>
</dbReference>
<name>J4IAJ0_9APHY</name>